<organism evidence="1 2">
    <name type="scientific">Bradyrhizobium icense</name>
    <dbReference type="NCBI Taxonomy" id="1274631"/>
    <lineage>
        <taxon>Bacteria</taxon>
        <taxon>Pseudomonadati</taxon>
        <taxon>Pseudomonadota</taxon>
        <taxon>Alphaproteobacteria</taxon>
        <taxon>Hyphomicrobiales</taxon>
        <taxon>Nitrobacteraceae</taxon>
        <taxon>Bradyrhizobium</taxon>
    </lineage>
</organism>
<protein>
    <submittedName>
        <fullName evidence="1">Uncharacterized protein</fullName>
    </submittedName>
</protein>
<evidence type="ECO:0000313" key="2">
    <source>
        <dbReference type="Proteomes" id="UP000092839"/>
    </source>
</evidence>
<gene>
    <name evidence="1" type="ORF">LMTR13_26590</name>
</gene>
<dbReference type="EMBL" id="CP016428">
    <property type="protein sequence ID" value="ANW03173.1"/>
    <property type="molecule type" value="Genomic_DNA"/>
</dbReference>
<accession>A0A1B1UKE0</accession>
<evidence type="ECO:0000313" key="1">
    <source>
        <dbReference type="EMBL" id="ANW03173.1"/>
    </source>
</evidence>
<sequence>MRHAAASARSRIPSISGALEERSLSERAEAIKSSLGALSDDDRAIIAKGKNFDAADQAVQSWRDGIATVKSGAEGLRTTVASSLVQSAPAPAEPDAAVLQAARAEQQSLLADAQTALDTLRAKASGILESLGPDSPWRQWAASLAAFKGDYNAAVARSSTHAERMT</sequence>
<keyword evidence="2" id="KW-1185">Reference proteome</keyword>
<proteinExistence type="predicted"/>
<dbReference type="KEGG" id="bic:LMTR13_26590"/>
<name>A0A1B1UKE0_9BRAD</name>
<dbReference type="Proteomes" id="UP000092839">
    <property type="component" value="Chromosome"/>
</dbReference>
<dbReference type="STRING" id="1274631.LMTR13_26590"/>
<dbReference type="AlphaFoldDB" id="A0A1B1UKE0"/>
<reference evidence="1 2" key="1">
    <citation type="submission" date="2016-07" db="EMBL/GenBank/DDBJ databases">
        <title>Complete genome sequence of Bradyrhizobium icense LMTR 13T, a potential inoculant strain isolated from lima bean (Phaseolus lunatus) in Peru.</title>
        <authorList>
            <person name="Ormeno-Orrillo E."/>
            <person name="Duran D."/>
            <person name="Rogel M.A."/>
            <person name="Rey L."/>
            <person name="Imperial J."/>
            <person name="Ruiz-Argueso T."/>
            <person name="Martinez-Romero E."/>
        </authorList>
    </citation>
    <scope>NUCLEOTIDE SEQUENCE [LARGE SCALE GENOMIC DNA]</scope>
    <source>
        <strain evidence="1 2">LMTR 13</strain>
    </source>
</reference>